<dbReference type="Proteomes" id="UP000755551">
    <property type="component" value="Unassembled WGS sequence"/>
</dbReference>
<dbReference type="RefSeq" id="WP_217336138.1">
    <property type="nucleotide sequence ID" value="NZ_JAHQZT010000034.1"/>
</dbReference>
<keyword evidence="2" id="KW-1185">Reference proteome</keyword>
<proteinExistence type="predicted"/>
<protein>
    <submittedName>
        <fullName evidence="1">Uncharacterized protein</fullName>
    </submittedName>
</protein>
<name>A0ABS6MEI6_9GAMM</name>
<dbReference type="EMBL" id="JAHQZT010000034">
    <property type="protein sequence ID" value="MBV0934738.1"/>
    <property type="molecule type" value="Genomic_DNA"/>
</dbReference>
<reference evidence="1 2" key="1">
    <citation type="submission" date="2021-06" db="EMBL/GenBank/DDBJ databases">
        <title>Bacterium isolated from marine sediment.</title>
        <authorList>
            <person name="Zhu K.-L."/>
            <person name="Du Z.-J."/>
            <person name="Liang Q.-Y."/>
        </authorList>
    </citation>
    <scope>NUCLEOTIDE SEQUENCE [LARGE SCALE GENOMIC DNA]</scope>
    <source>
        <strain evidence="1 2">A346</strain>
    </source>
</reference>
<accession>A0ABS6MEI6</accession>
<evidence type="ECO:0000313" key="1">
    <source>
        <dbReference type="EMBL" id="MBV0934738.1"/>
    </source>
</evidence>
<comment type="caution">
    <text evidence="1">The sequence shown here is derived from an EMBL/GenBank/DDBJ whole genome shotgun (WGS) entry which is preliminary data.</text>
</comment>
<evidence type="ECO:0000313" key="2">
    <source>
        <dbReference type="Proteomes" id="UP000755551"/>
    </source>
</evidence>
<organism evidence="1 2">
    <name type="scientific">Marinobacterium weihaiense</name>
    <dbReference type="NCBI Taxonomy" id="2851016"/>
    <lineage>
        <taxon>Bacteria</taxon>
        <taxon>Pseudomonadati</taxon>
        <taxon>Pseudomonadota</taxon>
        <taxon>Gammaproteobacteria</taxon>
        <taxon>Oceanospirillales</taxon>
        <taxon>Oceanospirillaceae</taxon>
        <taxon>Marinobacterium</taxon>
    </lineage>
</organism>
<sequence>MKTPKEKLADDLGANGWYLEVEIVEDLDWWADEIWEMRSTWSPEGVPAYITFLVDPQHQGARKKGQAVWGVGNSPKLPATLEEAQCNGVVSLNDIFKNKAEEFMHSFETLRSGAINDIGL</sequence>
<gene>
    <name evidence="1" type="ORF">KTN04_15475</name>
</gene>